<organism evidence="2">
    <name type="scientific">marine sediment metagenome</name>
    <dbReference type="NCBI Taxonomy" id="412755"/>
    <lineage>
        <taxon>unclassified sequences</taxon>
        <taxon>metagenomes</taxon>
        <taxon>ecological metagenomes</taxon>
    </lineage>
</organism>
<feature type="transmembrane region" description="Helical" evidence="1">
    <location>
        <begin position="6"/>
        <end position="24"/>
    </location>
</feature>
<name>A0A0F9C665_9ZZZZ</name>
<comment type="caution">
    <text evidence="2">The sequence shown here is derived from an EMBL/GenBank/DDBJ whole genome shotgun (WGS) entry which is preliminary data.</text>
</comment>
<keyword evidence="1" id="KW-0812">Transmembrane</keyword>
<keyword evidence="1" id="KW-0472">Membrane</keyword>
<reference evidence="2" key="1">
    <citation type="journal article" date="2015" name="Nature">
        <title>Complex archaea that bridge the gap between prokaryotes and eukaryotes.</title>
        <authorList>
            <person name="Spang A."/>
            <person name="Saw J.H."/>
            <person name="Jorgensen S.L."/>
            <person name="Zaremba-Niedzwiedzka K."/>
            <person name="Martijn J."/>
            <person name="Lind A.E."/>
            <person name="van Eijk R."/>
            <person name="Schleper C."/>
            <person name="Guy L."/>
            <person name="Ettema T.J."/>
        </authorList>
    </citation>
    <scope>NUCLEOTIDE SEQUENCE</scope>
</reference>
<proteinExistence type="predicted"/>
<keyword evidence="1" id="KW-1133">Transmembrane helix</keyword>
<dbReference type="EMBL" id="LAZR01034667">
    <property type="protein sequence ID" value="KKL44694.1"/>
    <property type="molecule type" value="Genomic_DNA"/>
</dbReference>
<protein>
    <submittedName>
        <fullName evidence="2">Uncharacterized protein</fullName>
    </submittedName>
</protein>
<gene>
    <name evidence="2" type="ORF">LCGC14_2363140</name>
</gene>
<evidence type="ECO:0000256" key="1">
    <source>
        <dbReference type="SAM" id="Phobius"/>
    </source>
</evidence>
<accession>A0A0F9C665</accession>
<sequence>MTQLTLLIGGIISISIGTVLGYYVRQSIARRNWKTIEGKIQKKIEKTTKEVSNIISNAKNKAFLVLDGAKKEAYTIRKRLNRGEQLLLKRESILDKKI</sequence>
<evidence type="ECO:0000313" key="2">
    <source>
        <dbReference type="EMBL" id="KKL44694.1"/>
    </source>
</evidence>
<dbReference type="AlphaFoldDB" id="A0A0F9C665"/>